<feature type="transmembrane region" description="Helical" evidence="1">
    <location>
        <begin position="102"/>
        <end position="135"/>
    </location>
</feature>
<feature type="transmembrane region" description="Helical" evidence="1">
    <location>
        <begin position="25"/>
        <end position="46"/>
    </location>
</feature>
<comment type="caution">
    <text evidence="2">The sequence shown here is derived from an EMBL/GenBank/DDBJ whole genome shotgun (WGS) entry which is preliminary data.</text>
</comment>
<dbReference type="EMBL" id="SNYN01000010">
    <property type="protein sequence ID" value="TDQ51626.1"/>
    <property type="molecule type" value="Genomic_DNA"/>
</dbReference>
<name>A0A4R6UZ77_9ACTN</name>
<dbReference type="RefSeq" id="WP_133742038.1">
    <property type="nucleotide sequence ID" value="NZ_SNYN01000010.1"/>
</dbReference>
<feature type="transmembrane region" description="Helical" evidence="1">
    <location>
        <begin position="155"/>
        <end position="177"/>
    </location>
</feature>
<dbReference type="Proteomes" id="UP000295281">
    <property type="component" value="Unassembled WGS sequence"/>
</dbReference>
<evidence type="ECO:0000256" key="1">
    <source>
        <dbReference type="SAM" id="Phobius"/>
    </source>
</evidence>
<keyword evidence="1" id="KW-0472">Membrane</keyword>
<evidence type="ECO:0000313" key="3">
    <source>
        <dbReference type="Proteomes" id="UP000295281"/>
    </source>
</evidence>
<reference evidence="2 3" key="1">
    <citation type="submission" date="2019-03" db="EMBL/GenBank/DDBJ databases">
        <title>Genomic Encyclopedia of Type Strains, Phase IV (KMG-IV): sequencing the most valuable type-strain genomes for metagenomic binning, comparative biology and taxonomic classification.</title>
        <authorList>
            <person name="Goeker M."/>
        </authorList>
    </citation>
    <scope>NUCLEOTIDE SEQUENCE [LARGE SCALE GENOMIC DNA]</scope>
    <source>
        <strain evidence="2 3">DSM 46770</strain>
    </source>
</reference>
<dbReference type="OrthoDB" id="2717873at2"/>
<organism evidence="2 3">
    <name type="scientific">Actinorugispora endophytica</name>
    <dbReference type="NCBI Taxonomy" id="1605990"/>
    <lineage>
        <taxon>Bacteria</taxon>
        <taxon>Bacillati</taxon>
        <taxon>Actinomycetota</taxon>
        <taxon>Actinomycetes</taxon>
        <taxon>Streptosporangiales</taxon>
        <taxon>Nocardiopsidaceae</taxon>
        <taxon>Actinorugispora</taxon>
    </lineage>
</organism>
<accession>A0A4R6UZ77</accession>
<feature type="transmembrane region" description="Helical" evidence="1">
    <location>
        <begin position="198"/>
        <end position="220"/>
    </location>
</feature>
<gene>
    <name evidence="2" type="ORF">EV190_110119</name>
</gene>
<sequence length="352" mass="36267">MREATVTGEAARSGRPAGADGWVRWTPWAAVAWSLLYAVLGGYWAVSGRGFPYAPAFVPEAGGPVAAQFGTGPAWAAVAALGLPAAALGAVLLYGPRTARPLLLGAGSLVSGALLLLMTDANLLAMVGYLPYATVGLVTGSELGALYLSKLAWPLPHQLLCLVGGLLWCAAAASYALRTAGPDARTAGWTSPAGAARWGRYAVLASLVVPVFYATTRIAWALGFPLGITEEFLRLGQEAGLWTSGLFLALFALAGAVLTLGLTQRWGEVFPRWMIGLAGRRVPVSLAVVPASAVSALLVMSGLSIWSGFASEAGVGQQTVTLLGALPTLLLPLWGTALAAATLGYVLRRRGA</sequence>
<keyword evidence="1" id="KW-1133">Transmembrane helix</keyword>
<evidence type="ECO:0000313" key="2">
    <source>
        <dbReference type="EMBL" id="TDQ51626.1"/>
    </source>
</evidence>
<keyword evidence="3" id="KW-1185">Reference proteome</keyword>
<feature type="transmembrane region" description="Helical" evidence="1">
    <location>
        <begin position="329"/>
        <end position="347"/>
    </location>
</feature>
<feature type="transmembrane region" description="Helical" evidence="1">
    <location>
        <begin position="240"/>
        <end position="263"/>
    </location>
</feature>
<dbReference type="AlphaFoldDB" id="A0A4R6UZ77"/>
<feature type="transmembrane region" description="Helical" evidence="1">
    <location>
        <begin position="284"/>
        <end position="309"/>
    </location>
</feature>
<protein>
    <submittedName>
        <fullName evidence="2">Uncharacterized protein</fullName>
    </submittedName>
</protein>
<feature type="transmembrane region" description="Helical" evidence="1">
    <location>
        <begin position="74"/>
        <end position="95"/>
    </location>
</feature>
<proteinExistence type="predicted"/>
<keyword evidence="1" id="KW-0812">Transmembrane</keyword>